<dbReference type="STRING" id="1715693.PH7735_01334"/>
<sequence length="235" mass="25051">MRWIALVAAFSVVAACDTPTDTAPKPAPTTTKSTVSRLSVDQATKRLGPIKRRMEPIAESECRARTSGANCDFRISVDQRRDVPANAYQSVDSNGRPQITFTAALISDVQNDHELAFVMGHEAAHHIAGHLNRQQADAAAGALIVGVLAGLAGANAATLDAAMDAGALVGSRAYSKNYELEADRLGTVITKKSGYDPVRGAQYFTRIPDPGNVFLGTHPPNNQRIQTVRQTAAKM</sequence>
<keyword evidence="9" id="KW-1185">Reference proteome</keyword>
<dbReference type="PANTHER" id="PTHR22726">
    <property type="entry name" value="METALLOENDOPEPTIDASE OMA1"/>
    <property type="match status" value="1"/>
</dbReference>
<dbReference type="Proteomes" id="UP000051870">
    <property type="component" value="Unassembled WGS sequence"/>
</dbReference>
<organism evidence="8 9">
    <name type="scientific">Shimia thalassica</name>
    <dbReference type="NCBI Taxonomy" id="1715693"/>
    <lineage>
        <taxon>Bacteria</taxon>
        <taxon>Pseudomonadati</taxon>
        <taxon>Pseudomonadota</taxon>
        <taxon>Alphaproteobacteria</taxon>
        <taxon>Rhodobacterales</taxon>
        <taxon>Roseobacteraceae</taxon>
    </lineage>
</organism>
<dbReference type="InterPro" id="IPR001915">
    <property type="entry name" value="Peptidase_M48"/>
</dbReference>
<dbReference type="Pfam" id="PF01435">
    <property type="entry name" value="Peptidase_M48"/>
    <property type="match status" value="1"/>
</dbReference>
<dbReference type="RefSeq" id="WP_058310474.1">
    <property type="nucleotide sequence ID" value="NZ_CANLZE010000001.1"/>
</dbReference>
<evidence type="ECO:0000256" key="1">
    <source>
        <dbReference type="ARBA" id="ARBA00022670"/>
    </source>
</evidence>
<gene>
    <name evidence="8" type="primary">yfgC_1</name>
    <name evidence="8" type="ORF">PH7735_01334</name>
</gene>
<dbReference type="AlphaFoldDB" id="A0A0N7M8U7"/>
<dbReference type="GO" id="GO:0016020">
    <property type="term" value="C:membrane"/>
    <property type="evidence" value="ECO:0007669"/>
    <property type="project" value="TreeGrafter"/>
</dbReference>
<dbReference type="PROSITE" id="PS51257">
    <property type="entry name" value="PROKAR_LIPOPROTEIN"/>
    <property type="match status" value="1"/>
</dbReference>
<accession>A0A0N7M8U7</accession>
<comment type="cofactor">
    <cofactor evidence="6">
        <name>Zn(2+)</name>
        <dbReference type="ChEBI" id="CHEBI:29105"/>
    </cofactor>
    <text evidence="6">Binds 1 zinc ion per subunit.</text>
</comment>
<proteinExistence type="inferred from homology"/>
<name>A0A0N7M8U7_9RHOB</name>
<keyword evidence="2" id="KW-0479">Metal-binding</keyword>
<keyword evidence="5 6" id="KW-0482">Metalloprotease</keyword>
<evidence type="ECO:0000313" key="9">
    <source>
        <dbReference type="Proteomes" id="UP000051870"/>
    </source>
</evidence>
<dbReference type="InterPro" id="IPR051156">
    <property type="entry name" value="Mito/Outer_Membr_Metalloprot"/>
</dbReference>
<keyword evidence="4 6" id="KW-0862">Zinc</keyword>
<keyword evidence="3 6" id="KW-0378">Hydrolase</keyword>
<evidence type="ECO:0000256" key="6">
    <source>
        <dbReference type="RuleBase" id="RU003983"/>
    </source>
</evidence>
<dbReference type="GO" id="GO:0051603">
    <property type="term" value="P:proteolysis involved in protein catabolic process"/>
    <property type="evidence" value="ECO:0007669"/>
    <property type="project" value="TreeGrafter"/>
</dbReference>
<dbReference type="GO" id="GO:0046872">
    <property type="term" value="F:metal ion binding"/>
    <property type="evidence" value="ECO:0007669"/>
    <property type="project" value="UniProtKB-KW"/>
</dbReference>
<evidence type="ECO:0000256" key="4">
    <source>
        <dbReference type="ARBA" id="ARBA00022833"/>
    </source>
</evidence>
<feature type="domain" description="Peptidase M48" evidence="7">
    <location>
        <begin position="52"/>
        <end position="231"/>
    </location>
</feature>
<evidence type="ECO:0000256" key="3">
    <source>
        <dbReference type="ARBA" id="ARBA00022801"/>
    </source>
</evidence>
<dbReference type="Gene3D" id="3.30.2010.10">
    <property type="entry name" value="Metalloproteases ('zincins'), catalytic domain"/>
    <property type="match status" value="1"/>
</dbReference>
<evidence type="ECO:0000259" key="7">
    <source>
        <dbReference type="Pfam" id="PF01435"/>
    </source>
</evidence>
<dbReference type="GeneID" id="83880390"/>
<evidence type="ECO:0000256" key="2">
    <source>
        <dbReference type="ARBA" id="ARBA00022723"/>
    </source>
</evidence>
<evidence type="ECO:0000313" key="8">
    <source>
        <dbReference type="EMBL" id="CUJ91158.1"/>
    </source>
</evidence>
<comment type="similarity">
    <text evidence="6">Belongs to the peptidase M48 family.</text>
</comment>
<dbReference type="GO" id="GO:0004222">
    <property type="term" value="F:metalloendopeptidase activity"/>
    <property type="evidence" value="ECO:0007669"/>
    <property type="project" value="InterPro"/>
</dbReference>
<protein>
    <submittedName>
        <fullName evidence="8">TPR repeat-containing protein YfgC</fullName>
    </submittedName>
</protein>
<keyword evidence="1 6" id="KW-0645">Protease</keyword>
<evidence type="ECO:0000256" key="5">
    <source>
        <dbReference type="ARBA" id="ARBA00023049"/>
    </source>
</evidence>
<reference evidence="9" key="1">
    <citation type="submission" date="2015-09" db="EMBL/GenBank/DDBJ databases">
        <authorList>
            <person name="Rodrigo-Torres Lidia"/>
            <person name="Arahal R.David."/>
        </authorList>
    </citation>
    <scope>NUCLEOTIDE SEQUENCE [LARGE SCALE GENOMIC DNA]</scope>
    <source>
        <strain evidence="9">CECT 7735</strain>
    </source>
</reference>
<dbReference type="EMBL" id="CYTW01000001">
    <property type="protein sequence ID" value="CUJ91158.1"/>
    <property type="molecule type" value="Genomic_DNA"/>
</dbReference>
<dbReference type="PANTHER" id="PTHR22726:SF1">
    <property type="entry name" value="METALLOENDOPEPTIDASE OMA1, MITOCHONDRIAL"/>
    <property type="match status" value="1"/>
</dbReference>